<reference evidence="2 3" key="1">
    <citation type="submission" date="2017-09" db="EMBL/GenBank/DDBJ databases">
        <authorList>
            <person name="Ehlers B."/>
            <person name="Leendertz F.H."/>
        </authorList>
    </citation>
    <scope>NUCLEOTIDE SEQUENCE [LARGE SCALE GENOMIC DNA]</scope>
    <source>
        <strain evidence="2 3">CGMCC 1.10978</strain>
    </source>
</reference>
<dbReference type="Proteomes" id="UP000219374">
    <property type="component" value="Unassembled WGS sequence"/>
</dbReference>
<dbReference type="InterPro" id="IPR001387">
    <property type="entry name" value="Cro/C1-type_HTH"/>
</dbReference>
<dbReference type="RefSeq" id="WP_097121027.1">
    <property type="nucleotide sequence ID" value="NZ_OCND01000002.1"/>
</dbReference>
<evidence type="ECO:0000313" key="3">
    <source>
        <dbReference type="Proteomes" id="UP000219374"/>
    </source>
</evidence>
<accession>A0A286D389</accession>
<gene>
    <name evidence="2" type="ORF">SAMN06296416_102257</name>
</gene>
<protein>
    <recommendedName>
        <fullName evidence="1">HTH cro/C1-type domain-containing protein</fullName>
    </recommendedName>
</protein>
<dbReference type="Gene3D" id="1.10.260.40">
    <property type="entry name" value="lambda repressor-like DNA-binding domains"/>
    <property type="match status" value="1"/>
</dbReference>
<proteinExistence type="predicted"/>
<evidence type="ECO:0000313" key="2">
    <source>
        <dbReference type="EMBL" id="SOD53138.1"/>
    </source>
</evidence>
<keyword evidence="3" id="KW-1185">Reference proteome</keyword>
<dbReference type="OrthoDB" id="5636356at2"/>
<dbReference type="PROSITE" id="PS50943">
    <property type="entry name" value="HTH_CROC1"/>
    <property type="match status" value="1"/>
</dbReference>
<dbReference type="AlphaFoldDB" id="A0A286D389"/>
<feature type="domain" description="HTH cro/C1-type" evidence="1">
    <location>
        <begin position="41"/>
        <end position="75"/>
    </location>
</feature>
<dbReference type="GO" id="GO:0003677">
    <property type="term" value="F:DNA binding"/>
    <property type="evidence" value="ECO:0007669"/>
    <property type="project" value="InterPro"/>
</dbReference>
<sequence>MSNERQEFSRRLAEAMQAAGYEPRPAVLFRLFNTHYRGRSVTFQSASRWLGGRSMPEQDKLQVLAAVLGVEPHALRFGTGKRRVAETRAAWPAAAAGARERQVIDAFLALPVKQRELIGELVRALGKR</sequence>
<dbReference type="EMBL" id="OCND01000002">
    <property type="protein sequence ID" value="SOD53138.1"/>
    <property type="molecule type" value="Genomic_DNA"/>
</dbReference>
<dbReference type="InterPro" id="IPR010982">
    <property type="entry name" value="Lambda_DNA-bd_dom_sf"/>
</dbReference>
<name>A0A286D389_9GAMM</name>
<organism evidence="2 3">
    <name type="scientific">Pseudoxanthomonas wuyuanensis</name>
    <dbReference type="NCBI Taxonomy" id="1073196"/>
    <lineage>
        <taxon>Bacteria</taxon>
        <taxon>Pseudomonadati</taxon>
        <taxon>Pseudomonadota</taxon>
        <taxon>Gammaproteobacteria</taxon>
        <taxon>Lysobacterales</taxon>
        <taxon>Lysobacteraceae</taxon>
        <taxon>Pseudoxanthomonas</taxon>
    </lineage>
</organism>
<evidence type="ECO:0000259" key="1">
    <source>
        <dbReference type="PROSITE" id="PS50943"/>
    </source>
</evidence>